<dbReference type="CDD" id="cd06850">
    <property type="entry name" value="biotinyl_domain"/>
    <property type="match status" value="1"/>
</dbReference>
<dbReference type="GO" id="GO:0015562">
    <property type="term" value="F:efflux transmembrane transporter activity"/>
    <property type="evidence" value="ECO:0007669"/>
    <property type="project" value="TreeGrafter"/>
</dbReference>
<dbReference type="Gene3D" id="2.40.30.170">
    <property type="match status" value="1"/>
</dbReference>
<dbReference type="Gene3D" id="2.40.420.20">
    <property type="match status" value="1"/>
</dbReference>
<reference evidence="3" key="1">
    <citation type="journal article" date="2019" name="Nat. Med.">
        <title>A library of human gut bacterial isolates paired with longitudinal multiomics data enables mechanistic microbiome research.</title>
        <authorList>
            <person name="Poyet M."/>
            <person name="Groussin M."/>
            <person name="Gibbons S.M."/>
            <person name="Avila-Pacheco J."/>
            <person name="Jiang X."/>
            <person name="Kearney S.M."/>
            <person name="Perrotta A.R."/>
            <person name="Berdy B."/>
            <person name="Zhao S."/>
            <person name="Lieberman T.D."/>
            <person name="Swanson P.K."/>
            <person name="Smith M."/>
            <person name="Roesemann S."/>
            <person name="Alexander J.E."/>
            <person name="Rich S.A."/>
            <person name="Livny J."/>
            <person name="Vlamakis H."/>
            <person name="Clish C."/>
            <person name="Bullock K."/>
            <person name="Deik A."/>
            <person name="Scott J."/>
            <person name="Pierce K.A."/>
            <person name="Xavier R.J."/>
            <person name="Alm E.J."/>
        </authorList>
    </citation>
    <scope>NUCLEOTIDE SEQUENCE</scope>
    <source>
        <strain evidence="3">BIOML-A179</strain>
    </source>
</reference>
<dbReference type="InterPro" id="IPR011053">
    <property type="entry name" value="Single_hybrid_motif"/>
</dbReference>
<evidence type="ECO:0000313" key="3">
    <source>
        <dbReference type="EMBL" id="MTL93781.1"/>
    </source>
</evidence>
<dbReference type="PANTHER" id="PTHR30469">
    <property type="entry name" value="MULTIDRUG RESISTANCE PROTEIN MDTA"/>
    <property type="match status" value="1"/>
</dbReference>
<gene>
    <name evidence="3" type="ORF">GMA64_04515</name>
</gene>
<dbReference type="GO" id="GO:1990281">
    <property type="term" value="C:efflux pump complex"/>
    <property type="evidence" value="ECO:0007669"/>
    <property type="project" value="TreeGrafter"/>
</dbReference>
<evidence type="ECO:0000259" key="2">
    <source>
        <dbReference type="Pfam" id="PF25967"/>
    </source>
</evidence>
<evidence type="ECO:0000259" key="1">
    <source>
        <dbReference type="Pfam" id="PF00364"/>
    </source>
</evidence>
<dbReference type="AlphaFoldDB" id="A0A6I3NDN2"/>
<proteinExistence type="predicted"/>
<organism evidence="3">
    <name type="scientific">Turicibacter sanguinis</name>
    <dbReference type="NCBI Taxonomy" id="154288"/>
    <lineage>
        <taxon>Bacteria</taxon>
        <taxon>Bacillati</taxon>
        <taxon>Bacillota</taxon>
        <taxon>Erysipelotrichia</taxon>
        <taxon>Erysipelotrichales</taxon>
        <taxon>Turicibacteraceae</taxon>
        <taxon>Turicibacter</taxon>
    </lineage>
</organism>
<comment type="caution">
    <text evidence="3">The sequence shown here is derived from an EMBL/GenBank/DDBJ whole genome shotgun (WGS) entry which is preliminary data.</text>
</comment>
<accession>A0A6I3NDN2</accession>
<dbReference type="PANTHER" id="PTHR30469:SF33">
    <property type="entry name" value="SLR1207 PROTEIN"/>
    <property type="match status" value="1"/>
</dbReference>
<protein>
    <submittedName>
        <fullName evidence="3">HlyD family efflux transporter periplasmic adaptor subunit</fullName>
    </submittedName>
</protein>
<sequence>MKKWIGWLLVLVVILVLGGFLLSRPKDVLYDHVQATTQDLTTYYSFSGNVEAKDAQSLISTSMFQVNEILVEEGQWVEKGEVLLTTSQGMKLEASVSGEVSTIYVREGDLVTSGTPLVDVTDYEHLQIKVKVDEYNIIPVSVGKEVSVHVNALNQDYSGSISHVTKEAQISSGIAYFIATVDIEENANLYIGMSSEVKLVNESVTDAIVLPMDAIQFKSDETPYVYYQNENDEVISKDITVGISDGVYVQVLSGVNQGEDILVPKAIEIKTPFEMMKHSNK</sequence>
<name>A0A6I3NDN2_9FIRM</name>
<dbReference type="EMBL" id="WMQV01000007">
    <property type="protein sequence ID" value="MTL93781.1"/>
    <property type="molecule type" value="Genomic_DNA"/>
</dbReference>
<dbReference type="Pfam" id="PF25967">
    <property type="entry name" value="RND-MFP_C"/>
    <property type="match status" value="1"/>
</dbReference>
<dbReference type="SUPFAM" id="SSF51230">
    <property type="entry name" value="Single hybrid motif"/>
    <property type="match status" value="1"/>
</dbReference>
<feature type="domain" description="Multidrug resistance protein MdtA-like C-terminal permuted SH3" evidence="2">
    <location>
        <begin position="206"/>
        <end position="263"/>
    </location>
</feature>
<dbReference type="Gene3D" id="2.40.50.100">
    <property type="match status" value="1"/>
</dbReference>
<feature type="domain" description="Lipoyl-binding" evidence="1">
    <location>
        <begin position="66"/>
        <end position="119"/>
    </location>
</feature>
<dbReference type="InterPro" id="IPR058627">
    <property type="entry name" value="MdtA-like_C"/>
</dbReference>
<dbReference type="RefSeq" id="WP_009607005.1">
    <property type="nucleotide sequence ID" value="NZ_JADNKI010000008.1"/>
</dbReference>
<dbReference type="InterPro" id="IPR000089">
    <property type="entry name" value="Biotin_lipoyl"/>
</dbReference>
<dbReference type="Pfam" id="PF00364">
    <property type="entry name" value="Biotin_lipoyl"/>
    <property type="match status" value="1"/>
</dbReference>